<evidence type="ECO:0000256" key="5">
    <source>
        <dbReference type="ARBA" id="ARBA00022806"/>
    </source>
</evidence>
<comment type="function">
    <text evidence="9">Couples transcription and DNA repair by recognizing RNA polymerase (RNAP) stalled at DNA lesions. Mediates ATP-dependent release of RNAP and its truncated transcript from the DNA, and recruitment of nucleotide excision repair machinery to the damaged site.</text>
</comment>
<dbReference type="HAMAP" id="MF_00969">
    <property type="entry name" value="TRCF"/>
    <property type="match status" value="1"/>
</dbReference>
<dbReference type="InterPro" id="IPR003711">
    <property type="entry name" value="CarD-like/TRCF_RID"/>
</dbReference>
<keyword evidence="6 9" id="KW-0067">ATP-binding</keyword>
<dbReference type="GO" id="GO:0003678">
    <property type="term" value="F:DNA helicase activity"/>
    <property type="evidence" value="ECO:0007669"/>
    <property type="project" value="TreeGrafter"/>
</dbReference>
<dbReference type="SUPFAM" id="SSF141259">
    <property type="entry name" value="CarD-like"/>
    <property type="match status" value="1"/>
</dbReference>
<name>A0A838L745_9SPHN</name>
<dbReference type="Gene3D" id="2.40.10.170">
    <property type="match status" value="1"/>
</dbReference>
<dbReference type="GO" id="GO:0005737">
    <property type="term" value="C:cytoplasm"/>
    <property type="evidence" value="ECO:0007669"/>
    <property type="project" value="UniProtKB-SubCell"/>
</dbReference>
<comment type="similarity">
    <text evidence="9">In the N-terminal section; belongs to the UvrB family.</text>
</comment>
<keyword evidence="5 12" id="KW-0347">Helicase</keyword>
<dbReference type="AlphaFoldDB" id="A0A838L745"/>
<evidence type="ECO:0000256" key="4">
    <source>
        <dbReference type="ARBA" id="ARBA00022801"/>
    </source>
</evidence>
<protein>
    <recommendedName>
        <fullName evidence="9">Transcription-repair-coupling factor</fullName>
        <shortName evidence="9">TRCF</shortName>
        <ecNumber evidence="9">3.6.4.-</ecNumber>
    </recommendedName>
</protein>
<dbReference type="SUPFAM" id="SSF52540">
    <property type="entry name" value="P-loop containing nucleoside triphosphate hydrolases"/>
    <property type="match status" value="2"/>
</dbReference>
<dbReference type="Gene3D" id="3.90.1150.50">
    <property type="entry name" value="Transcription-repair-coupling factor, D7 domain"/>
    <property type="match status" value="1"/>
</dbReference>
<keyword evidence="7 9" id="KW-0238">DNA-binding</keyword>
<comment type="caution">
    <text evidence="12">The sequence shown here is derived from an EMBL/GenBank/DDBJ whole genome shotgun (WGS) entry which is preliminary data.</text>
</comment>
<dbReference type="SMART" id="SM01058">
    <property type="entry name" value="CarD_TRCF"/>
    <property type="match status" value="1"/>
</dbReference>
<evidence type="ECO:0000313" key="12">
    <source>
        <dbReference type="EMBL" id="MBA2934512.1"/>
    </source>
</evidence>
<dbReference type="InterPro" id="IPR027417">
    <property type="entry name" value="P-loop_NTPase"/>
</dbReference>
<dbReference type="GO" id="GO:0006355">
    <property type="term" value="P:regulation of DNA-templated transcription"/>
    <property type="evidence" value="ECO:0007669"/>
    <property type="project" value="UniProtKB-UniRule"/>
</dbReference>
<dbReference type="GO" id="GO:0000716">
    <property type="term" value="P:transcription-coupled nucleotide-excision repair, DNA damage recognition"/>
    <property type="evidence" value="ECO:0007669"/>
    <property type="project" value="UniProtKB-UniRule"/>
</dbReference>
<dbReference type="SMART" id="SM00982">
    <property type="entry name" value="TRCF"/>
    <property type="match status" value="1"/>
</dbReference>
<keyword evidence="8 9" id="KW-0234">DNA repair</keyword>
<dbReference type="InterPro" id="IPR014001">
    <property type="entry name" value="Helicase_ATP-bd"/>
</dbReference>
<dbReference type="InterPro" id="IPR037235">
    <property type="entry name" value="TRCF-like_C_D7"/>
</dbReference>
<evidence type="ECO:0000259" key="10">
    <source>
        <dbReference type="PROSITE" id="PS51192"/>
    </source>
</evidence>
<sequence length="1064" mass="113506">MADDAPPLDILTAPMAEPELGVGETVAALADALAGGDLLFAAADEQRAAGAARALAAALPGVAVLLCPGSDALPGDNAPASPANVGFRVAALRQLRFLLSQNERNRIALITTGEALARTYAVPASFDAEPPRVDRDMPLHLPALYEELVGIGYIPDDRVDEPGEIALRGTVLDVFPADAERPLRIEVADGHIIHLRSFDPANQLTVGDEVGCEIGRVAEPDVAGGGVTLLDHLPGAGLAISPAAEDRRRRFLALAADAARRRGKRATRDAITSAAWENALDGRIMIDLRRVGDPPPRFVEALAPARAFSAAVRAAVNAGERVALLGSERDLRFLTRRAAAALKQSPKPVGSWTDVLGAEPGTVLTLAMPAERGFRRPGVLAIAAADLLGSRAERDDTAPGAGGAAVFALGEIRIGDVIVHEDHGIGIVDGLAAMPDGKSDKSGEAIQLRYAGDTHRLVSTDEADRIWRYGADANSVTLDKLDGSSWLKRRAEIDAAVAQSARAMTELAAERATRSAPKLEPPSAAYERFASSFAYTETPDQARAIASVLADLASGQPMERLIVGDVGYGKTEVALRAAGAAALAGKQVAVAAPTTVLARQHIETFTERFEGTGLEVAGLSRLSSAAEKKRVRAGLADGSIRVVIGTAAVAGKGMSYADLGLVIIDEEQRFGAADKARLRDLSAGHVLILSATPIPRTLQNALIGLQQLSVIATPPARRRPIRTQVDSFVPETVRTALLREKGRGGQSFVVVPRIEDMGPLGDQLRKLAPELDLLVAHGKMPAADIDEIMVRFGRGDGDVLLATNIIEAGLDVPRANTMVIWRADRFGLSQLHQLRGRVGRGSRRGQVLLLTDPEHEIAPRTLKRLRTLEAFDRLGAGFQIAGRDLDLRGAGDLLGEAQAGHMKLIGVDLYQHLFESAVRAARGEDVERWVPEMHLGVDGCLPQEWIPDEDLRLTLYARLSRLSDAHSMDAFADELEDRFGALPPPAKVLLAIARIRIAARILGIAKIDAGPSAIAITPRRDFAGDPSMAKLIEKNGRFLLREKIEDPCARLERVLELIECFYEE</sequence>
<dbReference type="Pfam" id="PF00270">
    <property type="entry name" value="DEAD"/>
    <property type="match status" value="1"/>
</dbReference>
<dbReference type="SUPFAM" id="SSF143517">
    <property type="entry name" value="TRCF domain-like"/>
    <property type="match status" value="1"/>
</dbReference>
<dbReference type="InterPro" id="IPR004576">
    <property type="entry name" value="Mfd"/>
</dbReference>
<dbReference type="EMBL" id="JACEIB010000006">
    <property type="protein sequence ID" value="MBA2934512.1"/>
    <property type="molecule type" value="Genomic_DNA"/>
</dbReference>
<dbReference type="PROSITE" id="PS51194">
    <property type="entry name" value="HELICASE_CTER"/>
    <property type="match status" value="1"/>
</dbReference>
<evidence type="ECO:0000256" key="2">
    <source>
        <dbReference type="ARBA" id="ARBA00022741"/>
    </source>
</evidence>
<comment type="subcellular location">
    <subcellularLocation>
        <location evidence="9">Cytoplasm</location>
    </subcellularLocation>
</comment>
<dbReference type="Pfam" id="PF03461">
    <property type="entry name" value="TRCF"/>
    <property type="match status" value="1"/>
</dbReference>
<dbReference type="Gene3D" id="3.40.50.11180">
    <property type="match status" value="1"/>
</dbReference>
<reference evidence="12 13" key="1">
    <citation type="submission" date="2020-07" db="EMBL/GenBank/DDBJ databases">
        <authorList>
            <person name="Sun Q."/>
        </authorList>
    </citation>
    <scope>NUCLEOTIDE SEQUENCE [LARGE SCALE GENOMIC DNA]</scope>
    <source>
        <strain evidence="12 13">CGMCC 1.13654</strain>
    </source>
</reference>
<dbReference type="EC" id="3.6.4.-" evidence="9"/>
<feature type="domain" description="Helicase C-terminal" evidence="11">
    <location>
        <begin position="724"/>
        <end position="886"/>
    </location>
</feature>
<dbReference type="Gene3D" id="3.40.50.300">
    <property type="entry name" value="P-loop containing nucleotide triphosphate hydrolases"/>
    <property type="match status" value="2"/>
</dbReference>
<dbReference type="InterPro" id="IPR047112">
    <property type="entry name" value="RecG/Mfd"/>
</dbReference>
<keyword evidence="4 9" id="KW-0378">Hydrolase</keyword>
<dbReference type="Pfam" id="PF02559">
    <property type="entry name" value="CarD_TRCF_RID"/>
    <property type="match status" value="1"/>
</dbReference>
<keyword evidence="13" id="KW-1185">Reference proteome</keyword>
<dbReference type="GO" id="GO:0016787">
    <property type="term" value="F:hydrolase activity"/>
    <property type="evidence" value="ECO:0007669"/>
    <property type="project" value="UniProtKB-KW"/>
</dbReference>
<accession>A0A838L745</accession>
<evidence type="ECO:0000256" key="1">
    <source>
        <dbReference type="ARBA" id="ARBA00022490"/>
    </source>
</evidence>
<dbReference type="InterPro" id="IPR041471">
    <property type="entry name" value="UvrB_inter"/>
</dbReference>
<dbReference type="PROSITE" id="PS51192">
    <property type="entry name" value="HELICASE_ATP_BIND_1"/>
    <property type="match status" value="1"/>
</dbReference>
<evidence type="ECO:0000256" key="9">
    <source>
        <dbReference type="HAMAP-Rule" id="MF_00969"/>
    </source>
</evidence>
<dbReference type="Gene3D" id="3.30.2060.10">
    <property type="entry name" value="Penicillin-binding protein 1b domain"/>
    <property type="match status" value="1"/>
</dbReference>
<comment type="similarity">
    <text evidence="9">In the C-terminal section; belongs to the helicase family. RecG subfamily.</text>
</comment>
<feature type="domain" description="Helicase ATP-binding" evidence="10">
    <location>
        <begin position="551"/>
        <end position="711"/>
    </location>
</feature>
<dbReference type="RefSeq" id="WP_160365988.1">
    <property type="nucleotide sequence ID" value="NZ_JACEIB010000006.1"/>
</dbReference>
<dbReference type="SMART" id="SM00490">
    <property type="entry name" value="HELICc"/>
    <property type="match status" value="1"/>
</dbReference>
<dbReference type="SMART" id="SM00487">
    <property type="entry name" value="DEXDc"/>
    <property type="match status" value="1"/>
</dbReference>
<evidence type="ECO:0000259" key="11">
    <source>
        <dbReference type="PROSITE" id="PS51194"/>
    </source>
</evidence>
<dbReference type="PANTHER" id="PTHR47964">
    <property type="entry name" value="ATP-DEPENDENT DNA HELICASE HOMOLOG RECG, CHLOROPLASTIC"/>
    <property type="match status" value="1"/>
</dbReference>
<evidence type="ECO:0000256" key="3">
    <source>
        <dbReference type="ARBA" id="ARBA00022763"/>
    </source>
</evidence>
<dbReference type="Proteomes" id="UP000570166">
    <property type="component" value="Unassembled WGS sequence"/>
</dbReference>
<dbReference type="GO" id="GO:0003684">
    <property type="term" value="F:damaged DNA binding"/>
    <property type="evidence" value="ECO:0007669"/>
    <property type="project" value="InterPro"/>
</dbReference>
<dbReference type="PANTHER" id="PTHR47964:SF1">
    <property type="entry name" value="ATP-DEPENDENT DNA HELICASE HOMOLOG RECG, CHLOROPLASTIC"/>
    <property type="match status" value="1"/>
</dbReference>
<keyword evidence="3 9" id="KW-0227">DNA damage</keyword>
<dbReference type="Pfam" id="PF17757">
    <property type="entry name" value="UvrB_inter"/>
    <property type="match status" value="1"/>
</dbReference>
<evidence type="ECO:0000256" key="8">
    <source>
        <dbReference type="ARBA" id="ARBA00023204"/>
    </source>
</evidence>
<dbReference type="GO" id="GO:0005524">
    <property type="term" value="F:ATP binding"/>
    <property type="evidence" value="ECO:0007669"/>
    <property type="project" value="UniProtKB-UniRule"/>
</dbReference>
<dbReference type="InterPro" id="IPR011545">
    <property type="entry name" value="DEAD/DEAH_box_helicase_dom"/>
</dbReference>
<dbReference type="InterPro" id="IPR001650">
    <property type="entry name" value="Helicase_C-like"/>
</dbReference>
<evidence type="ECO:0000313" key="13">
    <source>
        <dbReference type="Proteomes" id="UP000570166"/>
    </source>
</evidence>
<evidence type="ECO:0000256" key="6">
    <source>
        <dbReference type="ARBA" id="ARBA00022840"/>
    </source>
</evidence>
<dbReference type="Pfam" id="PF00271">
    <property type="entry name" value="Helicase_C"/>
    <property type="match status" value="1"/>
</dbReference>
<dbReference type="InterPro" id="IPR036101">
    <property type="entry name" value="CarD-like/TRCF_RID_sf"/>
</dbReference>
<keyword evidence="1 9" id="KW-0963">Cytoplasm</keyword>
<evidence type="ECO:0000256" key="7">
    <source>
        <dbReference type="ARBA" id="ARBA00023125"/>
    </source>
</evidence>
<organism evidence="12 13">
    <name type="scientific">Sphingomonas chungangi</name>
    <dbReference type="NCBI Taxonomy" id="2683589"/>
    <lineage>
        <taxon>Bacteria</taxon>
        <taxon>Pseudomonadati</taxon>
        <taxon>Pseudomonadota</taxon>
        <taxon>Alphaproteobacteria</taxon>
        <taxon>Sphingomonadales</taxon>
        <taxon>Sphingomonadaceae</taxon>
        <taxon>Sphingomonas</taxon>
    </lineage>
</organism>
<keyword evidence="2 9" id="KW-0547">Nucleotide-binding</keyword>
<proteinExistence type="inferred from homology"/>
<dbReference type="InterPro" id="IPR005118">
    <property type="entry name" value="TRCF_C"/>
</dbReference>
<gene>
    <name evidence="9" type="primary">mfd</name>
    <name evidence="12" type="ORF">HZF05_10435</name>
</gene>